<organism evidence="2 3">
    <name type="scientific">Acinetobacter sichuanensis</name>
    <dbReference type="NCBI Taxonomy" id="2136183"/>
    <lineage>
        <taxon>Bacteria</taxon>
        <taxon>Pseudomonadati</taxon>
        <taxon>Pseudomonadota</taxon>
        <taxon>Gammaproteobacteria</taxon>
        <taxon>Moraxellales</taxon>
        <taxon>Moraxellaceae</taxon>
        <taxon>Acinetobacter</taxon>
    </lineage>
</organism>
<protein>
    <submittedName>
        <fullName evidence="2">Uncharacterized protein</fullName>
    </submittedName>
</protein>
<dbReference type="RefSeq" id="WP_107008095.1">
    <property type="nucleotide sequence ID" value="NZ_JBHRSF010000010.1"/>
</dbReference>
<reference evidence="1" key="4">
    <citation type="submission" date="2024-09" db="EMBL/GenBank/DDBJ databases">
        <authorList>
            <person name="Sun Q."/>
            <person name="Mori K."/>
        </authorList>
    </citation>
    <scope>NUCLEOTIDE SEQUENCE</scope>
    <source>
        <strain evidence="1">KCTC 62575</strain>
    </source>
</reference>
<evidence type="ECO:0000313" key="1">
    <source>
        <dbReference type="EMBL" id="MFC2994934.1"/>
    </source>
</evidence>
<sequence length="254" mass="29954">MTTKYVIRQNNFSYNDEYFSTYNAELGYIQAIYDNKQEAEQAYKTLIVEALYQQDSLYEYNGDTEIAQQAYEFIVENNIEVELEEDENLDDIDEFETLPPMSEDDAFKFAKLSGILWYELLEFEDNQPIYILWSNTQNDYLKGEYNNTFDSTDENFSTLENFELSLFEYDFNVHIFDKTLDQISDSPEILKTLATNTPNIVYAEDRNSIVNIDWDDLHFTELKALNALLKQPIFEVRQITLEQLNKISNGEEDE</sequence>
<name>A0A371YQN6_9GAMM</name>
<dbReference type="OrthoDB" id="6679547at2"/>
<dbReference type="EMBL" id="JBHRSF010000010">
    <property type="protein sequence ID" value="MFC2994934.1"/>
    <property type="molecule type" value="Genomic_DNA"/>
</dbReference>
<evidence type="ECO:0000313" key="3">
    <source>
        <dbReference type="Proteomes" id="UP000240957"/>
    </source>
</evidence>
<reference evidence="4" key="3">
    <citation type="journal article" date="2019" name="Int. J. Syst. Evol. Microbiol.">
        <title>The Global Catalogue of Microorganisms (GCM) 10K type strain sequencing project: providing services to taxonomists for standard genome sequencing and annotation.</title>
        <authorList>
            <consortium name="The Broad Institute Genomics Platform"/>
            <consortium name="The Broad Institute Genome Sequencing Center for Infectious Disease"/>
            <person name="Wu L."/>
            <person name="Ma J."/>
        </authorList>
    </citation>
    <scope>NUCLEOTIDE SEQUENCE [LARGE SCALE GENOMIC DNA]</scope>
    <source>
        <strain evidence="4">KCTC 62575</strain>
    </source>
</reference>
<dbReference type="AlphaFoldDB" id="A0A371YQN6"/>
<dbReference type="EMBL" id="PYIX02000013">
    <property type="protein sequence ID" value="RFC83781.1"/>
    <property type="molecule type" value="Genomic_DNA"/>
</dbReference>
<reference evidence="2 3" key="2">
    <citation type="submission" date="2018-08" db="EMBL/GenBank/DDBJ databases">
        <title>The draft genome of Acinetobacter sichuanensis strain WCHAc060041.</title>
        <authorList>
            <person name="Qin J."/>
            <person name="Feng Y."/>
            <person name="Zong Z."/>
        </authorList>
    </citation>
    <scope>NUCLEOTIDE SEQUENCE [LARGE SCALE GENOMIC DNA]</scope>
    <source>
        <strain evidence="2 3">WCHAc060041</strain>
    </source>
</reference>
<evidence type="ECO:0000313" key="2">
    <source>
        <dbReference type="EMBL" id="RFC83781.1"/>
    </source>
</evidence>
<keyword evidence="4" id="KW-1185">Reference proteome</keyword>
<comment type="caution">
    <text evidence="2">The sequence shown here is derived from an EMBL/GenBank/DDBJ whole genome shotgun (WGS) entry which is preliminary data.</text>
</comment>
<proteinExistence type="predicted"/>
<evidence type="ECO:0000313" key="4">
    <source>
        <dbReference type="Proteomes" id="UP001595455"/>
    </source>
</evidence>
<gene>
    <name evidence="1" type="ORF">ACFODO_06560</name>
    <name evidence="2" type="ORF">C9E89_009975</name>
</gene>
<accession>A0A371YQN6</accession>
<dbReference type="Proteomes" id="UP001595455">
    <property type="component" value="Unassembled WGS sequence"/>
</dbReference>
<reference evidence="1" key="1">
    <citation type="journal article" date="2014" name="Int. J. Syst. Evol. Microbiol.">
        <title>Complete genome of a new Firmicutes species belonging to the dominant human colonic microbiota ('Ruminococcus bicirculans') reveals two chromosomes and a selective capacity to utilize plant glucans.</title>
        <authorList>
            <consortium name="NISC Comparative Sequencing Program"/>
            <person name="Wegmann U."/>
            <person name="Louis P."/>
            <person name="Goesmann A."/>
            <person name="Henrissat B."/>
            <person name="Duncan S.H."/>
            <person name="Flint H.J."/>
        </authorList>
    </citation>
    <scope>NUCLEOTIDE SEQUENCE</scope>
    <source>
        <strain evidence="1">KCTC 62575</strain>
    </source>
</reference>
<dbReference type="Proteomes" id="UP000240957">
    <property type="component" value="Unassembled WGS sequence"/>
</dbReference>